<keyword evidence="2 3" id="KW-0040">ANK repeat</keyword>
<dbReference type="SUPFAM" id="SSF48403">
    <property type="entry name" value="Ankyrin repeat"/>
    <property type="match status" value="1"/>
</dbReference>
<dbReference type="PROSITE" id="PS50297">
    <property type="entry name" value="ANK_REP_REGION"/>
    <property type="match status" value="1"/>
</dbReference>
<evidence type="ECO:0000313" key="4">
    <source>
        <dbReference type="EMBL" id="KAK8073555.1"/>
    </source>
</evidence>
<dbReference type="GeneID" id="92088926"/>
<keyword evidence="5" id="KW-1185">Reference proteome</keyword>
<evidence type="ECO:0000256" key="1">
    <source>
        <dbReference type="ARBA" id="ARBA00022737"/>
    </source>
</evidence>
<dbReference type="PROSITE" id="PS50088">
    <property type="entry name" value="ANK_REPEAT"/>
    <property type="match status" value="1"/>
</dbReference>
<dbReference type="SMART" id="SM00248">
    <property type="entry name" value="ANK"/>
    <property type="match status" value="3"/>
</dbReference>
<sequence>MANDVEALEEYFEKHTVGDGRVTGSRGDVFDEAIRFGSVDVYHRLVAYQKAQAAAGSDLLSLPDMPLLDACSARQVGMYLERQGLCDTVLSLTITHAGPSLLRRLIDLGAPLQVPLGFEAESSIIDATLLHIAATYANFEAIEILLSVPEERDMVNMRDELGRLSIHWAARCGVHQKPMTPDEDMTRRAAETMKLLLPHPPDVALRNNDGETTLGLITRSRYYPVPTELLSRLLERGAPLNGTDARGNTPLHHAAQKLPRSLYTIRFLLEQSANPSLANADAYGSA</sequence>
<name>A0ABR1VQN0_9PEZI</name>
<dbReference type="PANTHER" id="PTHR24166">
    <property type="entry name" value="ROLLING PEBBLES, ISOFORM B"/>
    <property type="match status" value="1"/>
</dbReference>
<proteinExistence type="predicted"/>
<dbReference type="PANTHER" id="PTHR24166:SF48">
    <property type="entry name" value="PROTEIN VAPYRIN"/>
    <property type="match status" value="1"/>
</dbReference>
<dbReference type="Gene3D" id="1.25.40.20">
    <property type="entry name" value="Ankyrin repeat-containing domain"/>
    <property type="match status" value="2"/>
</dbReference>
<dbReference type="InterPro" id="IPR002110">
    <property type="entry name" value="Ankyrin_rpt"/>
</dbReference>
<dbReference type="EMBL" id="JAQQWL010000005">
    <property type="protein sequence ID" value="KAK8073555.1"/>
    <property type="molecule type" value="Genomic_DNA"/>
</dbReference>
<dbReference type="Pfam" id="PF12796">
    <property type="entry name" value="Ank_2"/>
    <property type="match status" value="1"/>
</dbReference>
<comment type="caution">
    <text evidence="4">The sequence shown here is derived from an EMBL/GenBank/DDBJ whole genome shotgun (WGS) entry which is preliminary data.</text>
</comment>
<keyword evidence="1" id="KW-0677">Repeat</keyword>
<dbReference type="InterPro" id="IPR036770">
    <property type="entry name" value="Ankyrin_rpt-contain_sf"/>
</dbReference>
<evidence type="ECO:0000256" key="2">
    <source>
        <dbReference type="ARBA" id="ARBA00023043"/>
    </source>
</evidence>
<reference evidence="4 5" key="1">
    <citation type="submission" date="2023-01" db="EMBL/GenBank/DDBJ databases">
        <title>Analysis of 21 Apiospora genomes using comparative genomics revels a genus with tremendous synthesis potential of carbohydrate active enzymes and secondary metabolites.</title>
        <authorList>
            <person name="Sorensen T."/>
        </authorList>
    </citation>
    <scope>NUCLEOTIDE SEQUENCE [LARGE SCALE GENOMIC DNA]</scope>
    <source>
        <strain evidence="4 5">CBS 135458</strain>
    </source>
</reference>
<evidence type="ECO:0000256" key="3">
    <source>
        <dbReference type="PROSITE-ProRule" id="PRU00023"/>
    </source>
</evidence>
<accession>A0ABR1VQN0</accession>
<dbReference type="InterPro" id="IPR050889">
    <property type="entry name" value="Dendritic_Spine_Reg/Scaffold"/>
</dbReference>
<protein>
    <submittedName>
        <fullName evidence="4">Ankyrin repeat-containing domain protein</fullName>
    </submittedName>
</protein>
<dbReference type="RefSeq" id="XP_066718030.1">
    <property type="nucleotide sequence ID" value="XM_066855863.1"/>
</dbReference>
<organism evidence="4 5">
    <name type="scientific">Apiospora phragmitis</name>
    <dbReference type="NCBI Taxonomy" id="2905665"/>
    <lineage>
        <taxon>Eukaryota</taxon>
        <taxon>Fungi</taxon>
        <taxon>Dikarya</taxon>
        <taxon>Ascomycota</taxon>
        <taxon>Pezizomycotina</taxon>
        <taxon>Sordariomycetes</taxon>
        <taxon>Xylariomycetidae</taxon>
        <taxon>Amphisphaeriales</taxon>
        <taxon>Apiosporaceae</taxon>
        <taxon>Apiospora</taxon>
    </lineage>
</organism>
<dbReference type="Proteomes" id="UP001480595">
    <property type="component" value="Unassembled WGS sequence"/>
</dbReference>
<gene>
    <name evidence="4" type="ORF">PG994_004454</name>
</gene>
<evidence type="ECO:0000313" key="5">
    <source>
        <dbReference type="Proteomes" id="UP001480595"/>
    </source>
</evidence>
<feature type="repeat" description="ANK" evidence="3">
    <location>
        <begin position="246"/>
        <end position="280"/>
    </location>
</feature>